<sequence length="268" mass="31292">MRKITKIEIQKNNASRFNIYIDDHFELGVSEDTLVKLNLKKGDNISTQDLDHIKQHEFQQQAIQQALHHLSYRKRSAKEIAKHLKKQDFPEAVIEKAIAFCRAQRLIDHEDYVESLKNTLLQTTDKGPEIFKQKLIEAGIEETLIQKGVEQFEAEQSKESIIKLANKIKSRKKGPPKKVQQQVHQSLIQKGYTFDTIRDVLAALDFSEDHEMIDELLQRDLEKVYNKYVKKYEGYQLRMKTTEALVRKGYSYDDISRKLEESGIIDES</sequence>
<feature type="domain" description="RecX first three-helical" evidence="7">
    <location>
        <begin position="62"/>
        <end position="101"/>
    </location>
</feature>
<proteinExistence type="inferred from homology"/>
<evidence type="ECO:0000256" key="4">
    <source>
        <dbReference type="ARBA" id="ARBA00022490"/>
    </source>
</evidence>
<evidence type="ECO:0000256" key="5">
    <source>
        <dbReference type="HAMAP-Rule" id="MF_01114"/>
    </source>
</evidence>
<protein>
    <recommendedName>
        <fullName evidence="3 5">Regulatory protein RecX</fullName>
    </recommendedName>
</protein>
<gene>
    <name evidence="5 8" type="primary">recX</name>
    <name evidence="8" type="ORF">GLV84_12845</name>
</gene>
<evidence type="ECO:0000256" key="3">
    <source>
        <dbReference type="ARBA" id="ARBA00018111"/>
    </source>
</evidence>
<feature type="domain" description="RecX third three-helical" evidence="6">
    <location>
        <begin position="215"/>
        <end position="257"/>
    </location>
</feature>
<accession>A0A2T4MGJ6</accession>
<dbReference type="NCBIfam" id="NF010733">
    <property type="entry name" value="PRK14135.1"/>
    <property type="match status" value="1"/>
</dbReference>
<dbReference type="GO" id="GO:0006282">
    <property type="term" value="P:regulation of DNA repair"/>
    <property type="evidence" value="ECO:0007669"/>
    <property type="project" value="UniProtKB-UniRule"/>
</dbReference>
<dbReference type="AlphaFoldDB" id="A0A2T4MGJ6"/>
<evidence type="ECO:0000256" key="2">
    <source>
        <dbReference type="ARBA" id="ARBA00009695"/>
    </source>
</evidence>
<dbReference type="PANTHER" id="PTHR33602:SF1">
    <property type="entry name" value="REGULATORY PROTEIN RECX FAMILY PROTEIN"/>
    <property type="match status" value="1"/>
</dbReference>
<comment type="subcellular location">
    <subcellularLocation>
        <location evidence="1 5">Cytoplasm</location>
    </subcellularLocation>
</comment>
<organism evidence="8 9">
    <name type="scientific">Staphylococcus agnetis</name>
    <dbReference type="NCBI Taxonomy" id="985762"/>
    <lineage>
        <taxon>Bacteria</taxon>
        <taxon>Bacillati</taxon>
        <taxon>Bacillota</taxon>
        <taxon>Bacilli</taxon>
        <taxon>Bacillales</taxon>
        <taxon>Staphylococcaceae</taxon>
        <taxon>Staphylococcus</taxon>
    </lineage>
</organism>
<feature type="domain" description="RecX third three-helical" evidence="6">
    <location>
        <begin position="159"/>
        <end position="201"/>
    </location>
</feature>
<evidence type="ECO:0000313" key="9">
    <source>
        <dbReference type="Proteomes" id="UP000646308"/>
    </source>
</evidence>
<keyword evidence="4 5" id="KW-0963">Cytoplasm</keyword>
<name>A0A2T4MGJ6_9STAP</name>
<dbReference type="RefSeq" id="WP_107368430.1">
    <property type="nucleotide sequence ID" value="NZ_CP045927.1"/>
</dbReference>
<dbReference type="GO" id="GO:0005737">
    <property type="term" value="C:cytoplasm"/>
    <property type="evidence" value="ECO:0007669"/>
    <property type="project" value="UniProtKB-SubCell"/>
</dbReference>
<reference evidence="8" key="1">
    <citation type="submission" date="2019-11" db="EMBL/GenBank/DDBJ databases">
        <title>Whole genome comparisons of Staphylococcus agnetis isolates from cattle and chickens.</title>
        <authorList>
            <person name="Rhoads D."/>
            <person name="Shwani A."/>
            <person name="Adkins P."/>
            <person name="Calcutt M."/>
            <person name="Middleton J."/>
        </authorList>
    </citation>
    <scope>NUCLEOTIDE SEQUENCE</scope>
    <source>
        <strain evidence="8">1387</strain>
    </source>
</reference>
<dbReference type="Proteomes" id="UP000646308">
    <property type="component" value="Unassembled WGS sequence"/>
</dbReference>
<dbReference type="InterPro" id="IPR003783">
    <property type="entry name" value="Regulatory_RecX"/>
</dbReference>
<comment type="caution">
    <text evidence="8">The sequence shown here is derived from an EMBL/GenBank/DDBJ whole genome shotgun (WGS) entry which is preliminary data.</text>
</comment>
<dbReference type="InterPro" id="IPR036388">
    <property type="entry name" value="WH-like_DNA-bd_sf"/>
</dbReference>
<evidence type="ECO:0000313" key="8">
    <source>
        <dbReference type="EMBL" id="NJI03720.1"/>
    </source>
</evidence>
<dbReference type="Pfam" id="PF21981">
    <property type="entry name" value="RecX_HTH3"/>
    <property type="match status" value="2"/>
</dbReference>
<evidence type="ECO:0000256" key="1">
    <source>
        <dbReference type="ARBA" id="ARBA00004496"/>
    </source>
</evidence>
<dbReference type="HAMAP" id="MF_01114">
    <property type="entry name" value="RecX"/>
    <property type="match status" value="1"/>
</dbReference>
<evidence type="ECO:0000259" key="7">
    <source>
        <dbReference type="Pfam" id="PF21982"/>
    </source>
</evidence>
<evidence type="ECO:0000259" key="6">
    <source>
        <dbReference type="Pfam" id="PF21981"/>
    </source>
</evidence>
<dbReference type="EMBL" id="WMFL01000090">
    <property type="protein sequence ID" value="NJI03720.1"/>
    <property type="molecule type" value="Genomic_DNA"/>
</dbReference>
<dbReference type="InterPro" id="IPR053925">
    <property type="entry name" value="RecX_HTH_3rd"/>
</dbReference>
<dbReference type="InterPro" id="IPR053926">
    <property type="entry name" value="RecX_HTH_1st"/>
</dbReference>
<dbReference type="Gene3D" id="1.10.10.10">
    <property type="entry name" value="Winged helix-like DNA-binding domain superfamily/Winged helix DNA-binding domain"/>
    <property type="match status" value="4"/>
</dbReference>
<comment type="similarity">
    <text evidence="2 5">Belongs to the RecX family.</text>
</comment>
<comment type="function">
    <text evidence="5">Modulates RecA activity.</text>
</comment>
<dbReference type="PANTHER" id="PTHR33602">
    <property type="entry name" value="REGULATORY PROTEIN RECX FAMILY PROTEIN"/>
    <property type="match status" value="1"/>
</dbReference>
<dbReference type="Pfam" id="PF21982">
    <property type="entry name" value="RecX_HTH1"/>
    <property type="match status" value="1"/>
</dbReference>
<dbReference type="GeneID" id="57692049"/>